<evidence type="ECO:0000313" key="3">
    <source>
        <dbReference type="EMBL" id="GCF13899.1"/>
    </source>
</evidence>
<gene>
    <name evidence="3" type="ORF">Harman_18340</name>
</gene>
<dbReference type="RefSeq" id="WP_137683499.1">
    <property type="nucleotide sequence ID" value="NZ_BIXZ01000002.1"/>
</dbReference>
<feature type="transmembrane region" description="Helical" evidence="1">
    <location>
        <begin position="35"/>
        <end position="55"/>
    </location>
</feature>
<keyword evidence="1" id="KW-0472">Membrane</keyword>
<sequence>MDPRTKASLLWGVVGGLAFLVLVQGYELLAGTPVSLPAKAGVALAVGVGATLAAYRMQPRLFGNESP</sequence>
<proteinExistence type="predicted"/>
<keyword evidence="1" id="KW-1133">Transmembrane helix</keyword>
<keyword evidence="4" id="KW-1185">Reference proteome</keyword>
<protein>
    <recommendedName>
        <fullName evidence="2">DUF7981 domain-containing protein</fullName>
    </recommendedName>
</protein>
<keyword evidence="1" id="KW-0812">Transmembrane</keyword>
<dbReference type="AlphaFoldDB" id="A0A4C2ENY9"/>
<reference evidence="3 4" key="1">
    <citation type="submission" date="2019-02" db="EMBL/GenBank/DDBJ databases">
        <title>Haloarcula mannanilyticum sp. nov., a mannan degrading haloarchaeon isolated from commercial salt.</title>
        <authorList>
            <person name="Enomoto S."/>
            <person name="Shimane Y."/>
            <person name="Kamekura M."/>
            <person name="Ito T."/>
            <person name="Moriya O."/>
            <person name="Ihara K."/>
            <person name="Takahashi-Ando N."/>
            <person name="Fukushima Y."/>
            <person name="Yoshida Y."/>
            <person name="Usama R."/>
            <person name="Takai K."/>
            <person name="Minegishi H."/>
        </authorList>
    </citation>
    <scope>NUCLEOTIDE SEQUENCE [LARGE SCALE GENOMIC DNA]</scope>
    <source>
        <strain evidence="3 4">MD130-1</strain>
    </source>
</reference>
<evidence type="ECO:0000313" key="4">
    <source>
        <dbReference type="Proteomes" id="UP000304382"/>
    </source>
</evidence>
<accession>A0A4C2ENY9</accession>
<name>A0A4C2ENY9_9EURY</name>
<dbReference type="Proteomes" id="UP000304382">
    <property type="component" value="Unassembled WGS sequence"/>
</dbReference>
<organism evidence="3 4">
    <name type="scientific">Haloarcula mannanilytica</name>
    <dbReference type="NCBI Taxonomy" id="2509225"/>
    <lineage>
        <taxon>Archaea</taxon>
        <taxon>Methanobacteriati</taxon>
        <taxon>Methanobacteriota</taxon>
        <taxon>Stenosarchaea group</taxon>
        <taxon>Halobacteria</taxon>
        <taxon>Halobacteriales</taxon>
        <taxon>Haloarculaceae</taxon>
        <taxon>Haloarcula</taxon>
    </lineage>
</organism>
<evidence type="ECO:0000256" key="1">
    <source>
        <dbReference type="SAM" id="Phobius"/>
    </source>
</evidence>
<dbReference type="InterPro" id="IPR058287">
    <property type="entry name" value="DUF7981"/>
</dbReference>
<dbReference type="Pfam" id="PF25938">
    <property type="entry name" value="DUF7981"/>
    <property type="match status" value="1"/>
</dbReference>
<dbReference type="EMBL" id="BIXZ01000002">
    <property type="protein sequence ID" value="GCF13899.1"/>
    <property type="molecule type" value="Genomic_DNA"/>
</dbReference>
<feature type="domain" description="DUF7981" evidence="2">
    <location>
        <begin position="1"/>
        <end position="64"/>
    </location>
</feature>
<comment type="caution">
    <text evidence="3">The sequence shown here is derived from an EMBL/GenBank/DDBJ whole genome shotgun (WGS) entry which is preliminary data.</text>
</comment>
<evidence type="ECO:0000259" key="2">
    <source>
        <dbReference type="Pfam" id="PF25938"/>
    </source>
</evidence>